<dbReference type="InterPro" id="IPR029062">
    <property type="entry name" value="Class_I_gatase-like"/>
</dbReference>
<evidence type="ECO:0000313" key="1">
    <source>
        <dbReference type="EMBL" id="OAQ72035.1"/>
    </source>
</evidence>
<evidence type="ECO:0000313" key="2">
    <source>
        <dbReference type="Proteomes" id="UP000078397"/>
    </source>
</evidence>
<dbReference type="OrthoDB" id="2579248at2759"/>
<organism evidence="1 2">
    <name type="scientific">Pochonia chlamydosporia 170</name>
    <dbReference type="NCBI Taxonomy" id="1380566"/>
    <lineage>
        <taxon>Eukaryota</taxon>
        <taxon>Fungi</taxon>
        <taxon>Dikarya</taxon>
        <taxon>Ascomycota</taxon>
        <taxon>Pezizomycotina</taxon>
        <taxon>Sordariomycetes</taxon>
        <taxon>Hypocreomycetidae</taxon>
        <taxon>Hypocreales</taxon>
        <taxon>Clavicipitaceae</taxon>
        <taxon>Pochonia</taxon>
    </lineage>
</organism>
<dbReference type="Proteomes" id="UP000078397">
    <property type="component" value="Unassembled WGS sequence"/>
</dbReference>
<keyword evidence="2" id="KW-1185">Reference proteome</keyword>
<dbReference type="KEGG" id="pchm:VFPPC_00100"/>
<dbReference type="PANTHER" id="PTHR36848">
    <property type="entry name" value="DNA-BINDING PROTEIN (PUTATIVE SECRETED PROTEIN)-RELATED"/>
    <property type="match status" value="1"/>
</dbReference>
<comment type="caution">
    <text evidence="1">The sequence shown here is derived from an EMBL/GenBank/DDBJ whole genome shotgun (WGS) entry which is preliminary data.</text>
</comment>
<dbReference type="CDD" id="cd03143">
    <property type="entry name" value="A4_beta-galactosidase_middle_domain"/>
    <property type="match status" value="1"/>
</dbReference>
<dbReference type="RefSeq" id="XP_018148118.1">
    <property type="nucleotide sequence ID" value="XM_018280193.1"/>
</dbReference>
<dbReference type="Gene3D" id="3.40.50.880">
    <property type="match status" value="1"/>
</dbReference>
<sequence length="1067" mass="120664">MSSQATPKWDLFPESRKPFSSSLFKNPGSEYRATPLWSWNNKLDRESLLEQIDQFESMGFGGFHMHTRVGLDTEYLGQEFMDMVQACVAYAKEKGMKAWLYDEDRWPSGFAGGNITANNESFRSRHLLITPWAYGDPAHPGFHGQARSNSAEARRSELGTLVARYSIKLDDDGYLLESRKLKDGENATNAWYVYEETNEPSEWFNGGYYVDTLNKKAMQAFIENTHEAYKNAVGDEFGGTIPAIFTDEPQFAMKKRLAVASRKEDIFLPWTQDLRQSYAETYGTDLLETLPEIIWDTRKTSRTRYNFHDHVCNRFVESFTDLLASWCSKNSIALTGHMMYEEKLSTQTGSLGEAMRCYRRMQLPGIDMLCDAREYTTAKQAQSVSRQYGRCGVISEIYGVTNWTFTFAGHKGSGDWQAALGVNVRSPHLAWYSMAGEAKRDYPAAISYQSPWYKDYRLIEDHFARVNYAMSRGSAVVRVAVIHPIESFWIMYGPHDTSAKSAELEEQFENLTSWLCHGLVDFDFISESLLLDMQPTSENGLFCFGKGRYNVVILPSLATVRGTTLDALDSFIESGGTVVIAGPAPDLVDCQPSTRLDSMRTIRVPFNKTSILEQLEIVRDVKVTLTSGTTADSLLYQMRIDNKERYLFFCNTDRKFPRDTEISIRGQWTVTVLDTLTGDETKLTSRIQRKCGGDSWTKLSYRFEGCASLLLRLQPPESCPDEAPTVPELKWNVAGELELESVSLSEPNVLLIDMVRYRIDDEIEWSGLEEILRTDNIARGRLGLPLRQDNLAQPYRMPKERPKHMLHLKVDFKVRVTSAITDAKLALEGLPDCTVVLNRRQITTVPDGWWVDESILTTKLPTLETGDHYMEISMPFGPRTNVERIYILGTFGVDLRGRDATIVDLALDRLQIGDYTRQGFPFYAGDVRYEFAVAAAKGHSAIHVPRFAAPVLRVEVDGRPAGKLGKIALPPYILDLGDVVQRGSSPLRVSITAVGNRNNAFGAVHLPDGLTQWYGPDSFRTNGEKWSYEYVISEMGLLTAPRLLTRDPSLASKTWDAGSVDQDLWFH</sequence>
<dbReference type="GeneID" id="28844187"/>
<dbReference type="EMBL" id="LSBJ02000001">
    <property type="protein sequence ID" value="OAQ72035.1"/>
    <property type="molecule type" value="Genomic_DNA"/>
</dbReference>
<dbReference type="STRING" id="1380566.A0A179G2E5"/>
<dbReference type="InterPro" id="IPR053161">
    <property type="entry name" value="Ulvan_degrading_GH"/>
</dbReference>
<keyword evidence="1" id="KW-0378">Hydrolase</keyword>
<reference evidence="1 2" key="1">
    <citation type="journal article" date="2016" name="PLoS Pathog.">
        <title>Biosynthesis of antibiotic leucinostatins in bio-control fungus Purpureocillium lilacinum and their inhibition on phytophthora revealed by genome mining.</title>
        <authorList>
            <person name="Wang G."/>
            <person name="Liu Z."/>
            <person name="Lin R."/>
            <person name="Li E."/>
            <person name="Mao Z."/>
            <person name="Ling J."/>
            <person name="Yang Y."/>
            <person name="Yin W.B."/>
            <person name="Xie B."/>
        </authorList>
    </citation>
    <scope>NUCLEOTIDE SEQUENCE [LARGE SCALE GENOMIC DNA]</scope>
    <source>
        <strain evidence="1">170</strain>
    </source>
</reference>
<gene>
    <name evidence="1" type="ORF">VFPPC_00100</name>
</gene>
<dbReference type="PANTHER" id="PTHR36848:SF2">
    <property type="entry name" value="SECRETED PROTEIN"/>
    <property type="match status" value="1"/>
</dbReference>
<proteinExistence type="predicted"/>
<name>A0A179G2E5_METCM</name>
<protein>
    <submittedName>
        <fullName evidence="1">Glycoside hydrolase family sugar binding protein</fullName>
    </submittedName>
</protein>
<dbReference type="Pfam" id="PF17132">
    <property type="entry name" value="Glyco_hydro_106"/>
    <property type="match status" value="1"/>
</dbReference>
<accession>A0A179G2E5</accession>
<dbReference type="AlphaFoldDB" id="A0A179G2E5"/>
<dbReference type="GO" id="GO:0016787">
    <property type="term" value="F:hydrolase activity"/>
    <property type="evidence" value="ECO:0007669"/>
    <property type="project" value="UniProtKB-KW"/>
</dbReference>